<evidence type="ECO:0000313" key="2">
    <source>
        <dbReference type="EMBL" id="QDU30872.1"/>
    </source>
</evidence>
<gene>
    <name evidence="2" type="ORF">ETAA8_60210</name>
</gene>
<dbReference type="Gene3D" id="3.20.20.150">
    <property type="entry name" value="Divalent-metal-dependent TIM barrel enzymes"/>
    <property type="match status" value="1"/>
</dbReference>
<dbReference type="OrthoDB" id="253436at2"/>
<dbReference type="GO" id="GO:0016853">
    <property type="term" value="F:isomerase activity"/>
    <property type="evidence" value="ECO:0007669"/>
    <property type="project" value="UniProtKB-KW"/>
</dbReference>
<keyword evidence="3" id="KW-1185">Reference proteome</keyword>
<reference evidence="2 3" key="1">
    <citation type="submission" date="2019-02" db="EMBL/GenBank/DDBJ databases">
        <title>Deep-cultivation of Planctomycetes and their phenomic and genomic characterization uncovers novel biology.</title>
        <authorList>
            <person name="Wiegand S."/>
            <person name="Jogler M."/>
            <person name="Boedeker C."/>
            <person name="Pinto D."/>
            <person name="Vollmers J."/>
            <person name="Rivas-Marin E."/>
            <person name="Kohn T."/>
            <person name="Peeters S.H."/>
            <person name="Heuer A."/>
            <person name="Rast P."/>
            <person name="Oberbeckmann S."/>
            <person name="Bunk B."/>
            <person name="Jeske O."/>
            <person name="Meyerdierks A."/>
            <person name="Storesund J.E."/>
            <person name="Kallscheuer N."/>
            <person name="Luecker S."/>
            <person name="Lage O.M."/>
            <person name="Pohl T."/>
            <person name="Merkel B.J."/>
            <person name="Hornburger P."/>
            <person name="Mueller R.-W."/>
            <person name="Bruemmer F."/>
            <person name="Labrenz M."/>
            <person name="Spormann A.M."/>
            <person name="Op den Camp H."/>
            <person name="Overmann J."/>
            <person name="Amann R."/>
            <person name="Jetten M.S.M."/>
            <person name="Mascher T."/>
            <person name="Medema M.H."/>
            <person name="Devos D.P."/>
            <person name="Kaster A.-K."/>
            <person name="Ovreas L."/>
            <person name="Rohde M."/>
            <person name="Galperin M.Y."/>
            <person name="Jogler C."/>
        </authorList>
    </citation>
    <scope>NUCLEOTIDE SEQUENCE [LARGE SCALE GENOMIC DNA]</scope>
    <source>
        <strain evidence="2 3">ETA_A8</strain>
    </source>
</reference>
<dbReference type="Pfam" id="PF01261">
    <property type="entry name" value="AP_endonuc_2"/>
    <property type="match status" value="1"/>
</dbReference>
<feature type="domain" description="Xylose isomerase-like TIM barrel" evidence="1">
    <location>
        <begin position="20"/>
        <end position="219"/>
    </location>
</feature>
<dbReference type="AlphaFoldDB" id="A0A517YKW8"/>
<organism evidence="2 3">
    <name type="scientific">Anatilimnocola aggregata</name>
    <dbReference type="NCBI Taxonomy" id="2528021"/>
    <lineage>
        <taxon>Bacteria</taxon>
        <taxon>Pseudomonadati</taxon>
        <taxon>Planctomycetota</taxon>
        <taxon>Planctomycetia</taxon>
        <taxon>Pirellulales</taxon>
        <taxon>Pirellulaceae</taxon>
        <taxon>Anatilimnocola</taxon>
    </lineage>
</organism>
<dbReference type="PANTHER" id="PTHR12110">
    <property type="entry name" value="HYDROXYPYRUVATE ISOMERASE"/>
    <property type="match status" value="1"/>
</dbReference>
<dbReference type="InterPro" id="IPR036237">
    <property type="entry name" value="Xyl_isomerase-like_sf"/>
</dbReference>
<name>A0A517YKW8_9BACT</name>
<dbReference type="Proteomes" id="UP000315017">
    <property type="component" value="Chromosome"/>
</dbReference>
<accession>A0A517YKW8</accession>
<evidence type="ECO:0000259" key="1">
    <source>
        <dbReference type="Pfam" id="PF01261"/>
    </source>
</evidence>
<keyword evidence="2" id="KW-0413">Isomerase</keyword>
<dbReference type="InterPro" id="IPR013022">
    <property type="entry name" value="Xyl_isomerase-like_TIM-brl"/>
</dbReference>
<dbReference type="KEGG" id="aagg:ETAA8_60210"/>
<dbReference type="PANTHER" id="PTHR12110:SF53">
    <property type="entry name" value="BLR5974 PROTEIN"/>
    <property type="match status" value="1"/>
</dbReference>
<dbReference type="InterPro" id="IPR050312">
    <property type="entry name" value="IolE/XylAMocC-like"/>
</dbReference>
<evidence type="ECO:0000313" key="3">
    <source>
        <dbReference type="Proteomes" id="UP000315017"/>
    </source>
</evidence>
<dbReference type="EMBL" id="CP036274">
    <property type="protein sequence ID" value="QDU30872.1"/>
    <property type="molecule type" value="Genomic_DNA"/>
</dbReference>
<sequence length="249" mass="27757">MFVSASTDCLPDLSLPAALDRLSGLEYTGVELAMFEDREQFKPSFIAANFDKAVEQCRNTERLDIIAFDVRIAATGEAHYEQFLAICRLAKTVKVVTLTIPSAEVGTPFNEEVDHLRRLVDIATQQGVRVGMKSQIGRLSEDMDTVTVLCDNVKGLGLTLDPSVYIYGNAQGKAIDKLMKYTFHTQLRDTNKKGFQVRVGQGDVEYGKLISQLQKVKYNYGLSVYITEVEGVDHAGELRKLRLLLESLL</sequence>
<protein>
    <submittedName>
        <fullName evidence="2">Xylose isomerase-like TIM barrel</fullName>
    </submittedName>
</protein>
<proteinExistence type="predicted"/>
<dbReference type="SUPFAM" id="SSF51658">
    <property type="entry name" value="Xylose isomerase-like"/>
    <property type="match status" value="1"/>
</dbReference>